<sequence>MTIKKKKLEMKLQFFNGDKDGKRLKEITDRLAEIRGMLEDDEKRGDTKFTDLEKEVRELNEEKEEIEARQRAMDGTKPADGREGGEPEERDVDMSRYRQVDDGTRIEPNEEQRQAFENYLETREIDGDKLKTDSGFVVIPEQVVTDIMKLKEKEFNLDQYVTVKSVANGSGKFPVVRESEVAALPEVAELEENPALAVKPFYQLGYEIKTYRGYFLVSREAIEDAAVNVLSELMTWMARTIASTRNKAIINAIKNGTPGKINGEPSTLKFVQKEAVGIDGIKDAINLNLKPNYDHNIAIVSQTAFATLDKLKDKQGNYLLQPDVKEPTAKRLLGARVEVLPDEMIGKNSENTIIIGNLKDGIVLFDRSQYQASWTNYMHFGEALMVAVRQDVRILDEKSVIVIDFTEKTEEETP</sequence>
<evidence type="ECO:0000313" key="5">
    <source>
        <dbReference type="Proteomes" id="UP000624041"/>
    </source>
</evidence>
<proteinExistence type="predicted"/>
<dbReference type="EMBL" id="BMOS01000014">
    <property type="protein sequence ID" value="GGN59340.1"/>
    <property type="molecule type" value="Genomic_DNA"/>
</dbReference>
<evidence type="ECO:0000256" key="1">
    <source>
        <dbReference type="ARBA" id="ARBA00004328"/>
    </source>
</evidence>
<evidence type="ECO:0000259" key="3">
    <source>
        <dbReference type="Pfam" id="PF05065"/>
    </source>
</evidence>
<dbReference type="NCBIfam" id="TIGR01554">
    <property type="entry name" value="major_cap_HK97"/>
    <property type="match status" value="1"/>
</dbReference>
<name>A0A917XZD0_9BACI</name>
<feature type="domain" description="Phage capsid-like C-terminal" evidence="3">
    <location>
        <begin position="135"/>
        <end position="405"/>
    </location>
</feature>
<reference evidence="4" key="1">
    <citation type="journal article" date="2014" name="Int. J. Syst. Evol. Microbiol.">
        <title>Complete genome sequence of Corynebacterium casei LMG S-19264T (=DSM 44701T), isolated from a smear-ripened cheese.</title>
        <authorList>
            <consortium name="US DOE Joint Genome Institute (JGI-PGF)"/>
            <person name="Walter F."/>
            <person name="Albersmeier A."/>
            <person name="Kalinowski J."/>
            <person name="Ruckert C."/>
        </authorList>
    </citation>
    <scope>NUCLEOTIDE SEQUENCE</scope>
    <source>
        <strain evidence="4">JCM 17251</strain>
    </source>
</reference>
<dbReference type="AlphaFoldDB" id="A0A917XZD0"/>
<dbReference type="SUPFAM" id="SSF56563">
    <property type="entry name" value="Major capsid protein gp5"/>
    <property type="match status" value="1"/>
</dbReference>
<feature type="region of interest" description="Disordered" evidence="2">
    <location>
        <begin position="56"/>
        <end position="92"/>
    </location>
</feature>
<comment type="caution">
    <text evidence="4">The sequence shown here is derived from an EMBL/GenBank/DDBJ whole genome shotgun (WGS) entry which is preliminary data.</text>
</comment>
<dbReference type="RefSeq" id="WP_229782680.1">
    <property type="nucleotide sequence ID" value="NZ_BMOS01000014.1"/>
</dbReference>
<dbReference type="InterPro" id="IPR054612">
    <property type="entry name" value="Phage_capsid-like_C"/>
</dbReference>
<reference evidence="4" key="2">
    <citation type="submission" date="2020-09" db="EMBL/GenBank/DDBJ databases">
        <authorList>
            <person name="Sun Q."/>
            <person name="Ohkuma M."/>
        </authorList>
    </citation>
    <scope>NUCLEOTIDE SEQUENCE</scope>
    <source>
        <strain evidence="4">JCM 17251</strain>
    </source>
</reference>
<evidence type="ECO:0000256" key="2">
    <source>
        <dbReference type="SAM" id="MobiDB-lite"/>
    </source>
</evidence>
<evidence type="ECO:0000313" key="4">
    <source>
        <dbReference type="EMBL" id="GGN59340.1"/>
    </source>
</evidence>
<keyword evidence="5" id="KW-1185">Reference proteome</keyword>
<dbReference type="Proteomes" id="UP000624041">
    <property type="component" value="Unassembled WGS sequence"/>
</dbReference>
<organism evidence="4 5">
    <name type="scientific">Oceanobacillus indicireducens</name>
    <dbReference type="NCBI Taxonomy" id="1004261"/>
    <lineage>
        <taxon>Bacteria</taxon>
        <taxon>Bacillati</taxon>
        <taxon>Bacillota</taxon>
        <taxon>Bacilli</taxon>
        <taxon>Bacillales</taxon>
        <taxon>Bacillaceae</taxon>
        <taxon>Oceanobacillus</taxon>
    </lineage>
</organism>
<dbReference type="Pfam" id="PF05065">
    <property type="entry name" value="Phage_capsid"/>
    <property type="match status" value="1"/>
</dbReference>
<dbReference type="Gene3D" id="3.30.2320.10">
    <property type="entry name" value="hypothetical protein PF0899 domain"/>
    <property type="match status" value="1"/>
</dbReference>
<comment type="subcellular location">
    <subcellularLocation>
        <location evidence="1">Virion</location>
    </subcellularLocation>
</comment>
<gene>
    <name evidence="4" type="ORF">GCM10007971_22360</name>
</gene>
<protein>
    <submittedName>
        <fullName evidence="4">Phage capsid protein</fullName>
    </submittedName>
</protein>
<dbReference type="InterPro" id="IPR024455">
    <property type="entry name" value="Phage_capsid"/>
</dbReference>
<accession>A0A917XZD0</accession>
<dbReference type="Gene3D" id="3.30.2400.10">
    <property type="entry name" value="Major capsid protein gp5"/>
    <property type="match status" value="1"/>
</dbReference>